<dbReference type="Proteomes" id="UP001046870">
    <property type="component" value="Chromosome 6"/>
</dbReference>
<protein>
    <submittedName>
        <fullName evidence="1">Uncharacterized protein</fullName>
    </submittedName>
</protein>
<evidence type="ECO:0000313" key="1">
    <source>
        <dbReference type="EMBL" id="KAG7476777.1"/>
    </source>
</evidence>
<gene>
    <name evidence="1" type="ORF">MATL_G00086560</name>
</gene>
<dbReference type="EMBL" id="JAFDVH010000006">
    <property type="protein sequence ID" value="KAG7476777.1"/>
    <property type="molecule type" value="Genomic_DNA"/>
</dbReference>
<comment type="caution">
    <text evidence="1">The sequence shown here is derived from an EMBL/GenBank/DDBJ whole genome shotgun (WGS) entry which is preliminary data.</text>
</comment>
<proteinExistence type="predicted"/>
<sequence>MVVLSTQRGCVKFGCKTPQFGTAAAGRDCISREVQHRTVFLNRTERGLKRIKKTGSGLCHLCRNWILSKAD</sequence>
<reference evidence="1" key="1">
    <citation type="submission" date="2021-01" db="EMBL/GenBank/DDBJ databases">
        <authorList>
            <person name="Zahm M."/>
            <person name="Roques C."/>
            <person name="Cabau C."/>
            <person name="Klopp C."/>
            <person name="Donnadieu C."/>
            <person name="Jouanno E."/>
            <person name="Lampietro C."/>
            <person name="Louis A."/>
            <person name="Herpin A."/>
            <person name="Echchiki A."/>
            <person name="Berthelot C."/>
            <person name="Parey E."/>
            <person name="Roest-Crollius H."/>
            <person name="Braasch I."/>
            <person name="Postlethwait J."/>
            <person name="Bobe J."/>
            <person name="Montfort J."/>
            <person name="Bouchez O."/>
            <person name="Begum T."/>
            <person name="Mejri S."/>
            <person name="Adams A."/>
            <person name="Chen W.-J."/>
            <person name="Guiguen Y."/>
        </authorList>
    </citation>
    <scope>NUCLEOTIDE SEQUENCE</scope>
    <source>
        <strain evidence="1">YG-15Mar2019-1</strain>
        <tissue evidence="1">Brain</tissue>
    </source>
</reference>
<name>A0A9D3Q7D7_MEGAT</name>
<dbReference type="AlphaFoldDB" id="A0A9D3Q7D7"/>
<evidence type="ECO:0000313" key="2">
    <source>
        <dbReference type="Proteomes" id="UP001046870"/>
    </source>
</evidence>
<organism evidence="1 2">
    <name type="scientific">Megalops atlanticus</name>
    <name type="common">Tarpon</name>
    <name type="synonym">Clupea gigantea</name>
    <dbReference type="NCBI Taxonomy" id="7932"/>
    <lineage>
        <taxon>Eukaryota</taxon>
        <taxon>Metazoa</taxon>
        <taxon>Chordata</taxon>
        <taxon>Craniata</taxon>
        <taxon>Vertebrata</taxon>
        <taxon>Euteleostomi</taxon>
        <taxon>Actinopterygii</taxon>
        <taxon>Neopterygii</taxon>
        <taxon>Teleostei</taxon>
        <taxon>Elopiformes</taxon>
        <taxon>Megalopidae</taxon>
        <taxon>Megalops</taxon>
    </lineage>
</organism>
<keyword evidence="2" id="KW-1185">Reference proteome</keyword>
<accession>A0A9D3Q7D7</accession>